<gene>
    <name evidence="1" type="ORF">ACFSQZ_14910</name>
</gene>
<evidence type="ECO:0000313" key="2">
    <source>
        <dbReference type="Proteomes" id="UP001597297"/>
    </source>
</evidence>
<evidence type="ECO:0000313" key="1">
    <source>
        <dbReference type="EMBL" id="MFD2277757.1"/>
    </source>
</evidence>
<proteinExistence type="predicted"/>
<dbReference type="Proteomes" id="UP001597297">
    <property type="component" value="Unassembled WGS sequence"/>
</dbReference>
<organism evidence="1 2">
    <name type="scientific">Rubritalea spongiae</name>
    <dbReference type="NCBI Taxonomy" id="430797"/>
    <lineage>
        <taxon>Bacteria</taxon>
        <taxon>Pseudomonadati</taxon>
        <taxon>Verrucomicrobiota</taxon>
        <taxon>Verrucomicrobiia</taxon>
        <taxon>Verrucomicrobiales</taxon>
        <taxon>Rubritaleaceae</taxon>
        <taxon>Rubritalea</taxon>
    </lineage>
</organism>
<sequence>MKTQNITSIHAVDKEMVLQLIAASIEACNAFDRENPRVCQIDKITPPAGSEYVDY</sequence>
<comment type="caution">
    <text evidence="1">The sequence shown here is derived from an EMBL/GenBank/DDBJ whole genome shotgun (WGS) entry which is preliminary data.</text>
</comment>
<dbReference type="EMBL" id="JBHUJC010000045">
    <property type="protein sequence ID" value="MFD2277757.1"/>
    <property type="molecule type" value="Genomic_DNA"/>
</dbReference>
<accession>A0ABW5E5W1</accession>
<dbReference type="RefSeq" id="WP_377092618.1">
    <property type="nucleotide sequence ID" value="NZ_JBHSJM010000001.1"/>
</dbReference>
<keyword evidence="2" id="KW-1185">Reference proteome</keyword>
<protein>
    <submittedName>
        <fullName evidence="1">Uncharacterized protein</fullName>
    </submittedName>
</protein>
<name>A0ABW5E5W1_9BACT</name>
<reference evidence="2" key="1">
    <citation type="journal article" date="2019" name="Int. J. Syst. Evol. Microbiol.">
        <title>The Global Catalogue of Microorganisms (GCM) 10K type strain sequencing project: providing services to taxonomists for standard genome sequencing and annotation.</title>
        <authorList>
            <consortium name="The Broad Institute Genomics Platform"/>
            <consortium name="The Broad Institute Genome Sequencing Center for Infectious Disease"/>
            <person name="Wu L."/>
            <person name="Ma J."/>
        </authorList>
    </citation>
    <scope>NUCLEOTIDE SEQUENCE [LARGE SCALE GENOMIC DNA]</scope>
    <source>
        <strain evidence="2">JCM 16545</strain>
    </source>
</reference>